<reference evidence="1" key="2">
    <citation type="submission" date="2020-11" db="EMBL/GenBank/DDBJ databases">
        <authorList>
            <person name="McCartney M.A."/>
            <person name="Auch B."/>
            <person name="Kono T."/>
            <person name="Mallez S."/>
            <person name="Becker A."/>
            <person name="Gohl D.M."/>
            <person name="Silverstein K.A.T."/>
            <person name="Koren S."/>
            <person name="Bechman K.B."/>
            <person name="Herman A."/>
            <person name="Abrahante J.E."/>
            <person name="Garbe J."/>
        </authorList>
    </citation>
    <scope>NUCLEOTIDE SEQUENCE</scope>
    <source>
        <strain evidence="1">Duluth1</strain>
        <tissue evidence="1">Whole animal</tissue>
    </source>
</reference>
<evidence type="ECO:0000313" key="2">
    <source>
        <dbReference type="Proteomes" id="UP000828390"/>
    </source>
</evidence>
<sequence length="62" mass="6807">MIDGLDGAVKVNNFLLALDMKEVHPENLKLMENRAGEFIERVAKDSAKDAGQEKMASETSSL</sequence>
<protein>
    <submittedName>
        <fullName evidence="1">Uncharacterized protein</fullName>
    </submittedName>
</protein>
<evidence type="ECO:0000313" key="1">
    <source>
        <dbReference type="EMBL" id="KAH3730353.1"/>
    </source>
</evidence>
<proteinExistence type="predicted"/>
<dbReference type="EMBL" id="JAIWYP010000012">
    <property type="protein sequence ID" value="KAH3730353.1"/>
    <property type="molecule type" value="Genomic_DNA"/>
</dbReference>
<gene>
    <name evidence="1" type="ORF">DPMN_056337</name>
</gene>
<organism evidence="1 2">
    <name type="scientific">Dreissena polymorpha</name>
    <name type="common">Zebra mussel</name>
    <name type="synonym">Mytilus polymorpha</name>
    <dbReference type="NCBI Taxonomy" id="45954"/>
    <lineage>
        <taxon>Eukaryota</taxon>
        <taxon>Metazoa</taxon>
        <taxon>Spiralia</taxon>
        <taxon>Lophotrochozoa</taxon>
        <taxon>Mollusca</taxon>
        <taxon>Bivalvia</taxon>
        <taxon>Autobranchia</taxon>
        <taxon>Heteroconchia</taxon>
        <taxon>Euheterodonta</taxon>
        <taxon>Imparidentia</taxon>
        <taxon>Neoheterodontei</taxon>
        <taxon>Myida</taxon>
        <taxon>Dreissenoidea</taxon>
        <taxon>Dreissenidae</taxon>
        <taxon>Dreissena</taxon>
    </lineage>
</organism>
<dbReference type="AlphaFoldDB" id="A0A9D4CRI1"/>
<accession>A0A9D4CRI1</accession>
<keyword evidence="2" id="KW-1185">Reference proteome</keyword>
<reference evidence="1" key="1">
    <citation type="journal article" date="2019" name="bioRxiv">
        <title>The Genome of the Zebra Mussel, Dreissena polymorpha: A Resource for Invasive Species Research.</title>
        <authorList>
            <person name="McCartney M.A."/>
            <person name="Auch B."/>
            <person name="Kono T."/>
            <person name="Mallez S."/>
            <person name="Zhang Y."/>
            <person name="Obille A."/>
            <person name="Becker A."/>
            <person name="Abrahante J.E."/>
            <person name="Garbe J."/>
            <person name="Badalamenti J.P."/>
            <person name="Herman A."/>
            <person name="Mangelson H."/>
            <person name="Liachko I."/>
            <person name="Sullivan S."/>
            <person name="Sone E.D."/>
            <person name="Koren S."/>
            <person name="Silverstein K.A.T."/>
            <person name="Beckman K.B."/>
            <person name="Gohl D.M."/>
        </authorList>
    </citation>
    <scope>NUCLEOTIDE SEQUENCE</scope>
    <source>
        <strain evidence="1">Duluth1</strain>
        <tissue evidence="1">Whole animal</tissue>
    </source>
</reference>
<dbReference type="Proteomes" id="UP000828390">
    <property type="component" value="Unassembled WGS sequence"/>
</dbReference>
<comment type="caution">
    <text evidence="1">The sequence shown here is derived from an EMBL/GenBank/DDBJ whole genome shotgun (WGS) entry which is preliminary data.</text>
</comment>
<name>A0A9D4CRI1_DREPO</name>